<dbReference type="InterPro" id="IPR000525">
    <property type="entry name" value="Initiator_Rep_WH1"/>
</dbReference>
<evidence type="ECO:0000313" key="3">
    <source>
        <dbReference type="EMBL" id="OZY51618.1"/>
    </source>
</evidence>
<comment type="similarity">
    <text evidence="1">Belongs to the initiator RepB protein family.</text>
</comment>
<dbReference type="OrthoDB" id="9122127at2"/>
<dbReference type="SUPFAM" id="SSF46785">
    <property type="entry name" value="Winged helix' DNA-binding domain"/>
    <property type="match status" value="2"/>
</dbReference>
<accession>A0A266N4F6</accession>
<protein>
    <submittedName>
        <fullName evidence="4">Replication initiation protein</fullName>
    </submittedName>
</protein>
<gene>
    <name evidence="3" type="ORF">CJF38_22755</name>
    <name evidence="4" type="ORF">CJF39_22055</name>
</gene>
<name>A0A266N4F6_9PSED</name>
<dbReference type="EMBL" id="NQKI01000063">
    <property type="protein sequence ID" value="OZY57333.1"/>
    <property type="molecule type" value="Genomic_DNA"/>
</dbReference>
<keyword evidence="6" id="KW-1185">Reference proteome</keyword>
<dbReference type="AlphaFoldDB" id="A0A266N4F6"/>
<evidence type="ECO:0000256" key="1">
    <source>
        <dbReference type="ARBA" id="ARBA00038283"/>
    </source>
</evidence>
<proteinExistence type="inferred from homology"/>
<dbReference type="Proteomes" id="UP000216897">
    <property type="component" value="Unassembled WGS sequence"/>
</dbReference>
<dbReference type="Gene3D" id="1.10.10.10">
    <property type="entry name" value="Winged helix-like DNA-binding domain superfamily/Winged helix DNA-binding domain"/>
    <property type="match status" value="2"/>
</dbReference>
<dbReference type="Pfam" id="PF21205">
    <property type="entry name" value="Rep3_C"/>
    <property type="match status" value="1"/>
</dbReference>
<dbReference type="Proteomes" id="UP000215788">
    <property type="component" value="Unassembled WGS sequence"/>
</dbReference>
<dbReference type="InterPro" id="IPR036388">
    <property type="entry name" value="WH-like_DNA-bd_sf"/>
</dbReference>
<dbReference type="InterPro" id="IPR036390">
    <property type="entry name" value="WH_DNA-bd_sf"/>
</dbReference>
<reference evidence="5 6" key="1">
    <citation type="submission" date="2017-08" db="EMBL/GenBank/DDBJ databases">
        <title>Genomic and metabolic characterisation of spoilage-associated Pseudomonas species.</title>
        <authorList>
            <person name="Stanborough T."/>
            <person name="Fegan N."/>
            <person name="Powell S.M."/>
            <person name="Singh T."/>
            <person name="Tamplin M.L."/>
            <person name="Chandry P.S."/>
        </authorList>
    </citation>
    <scope>NUCLEOTIDE SEQUENCE [LARGE SCALE GENOMIC DNA]</scope>
    <source>
        <strain evidence="4 5">L1802</strain>
        <strain evidence="3 6">L1814</strain>
    </source>
</reference>
<dbReference type="EMBL" id="NQKG01000043">
    <property type="protein sequence ID" value="OZY51618.1"/>
    <property type="molecule type" value="Genomic_DNA"/>
</dbReference>
<dbReference type="GO" id="GO:0006270">
    <property type="term" value="P:DNA replication initiation"/>
    <property type="evidence" value="ECO:0007669"/>
    <property type="project" value="InterPro"/>
</dbReference>
<organism evidence="4 5">
    <name type="scientific">Pseudomonas lundensis</name>
    <dbReference type="NCBI Taxonomy" id="86185"/>
    <lineage>
        <taxon>Bacteria</taxon>
        <taxon>Pseudomonadati</taxon>
        <taxon>Pseudomonadota</taxon>
        <taxon>Gammaproteobacteria</taxon>
        <taxon>Pseudomonadales</taxon>
        <taxon>Pseudomonadaceae</taxon>
        <taxon>Pseudomonas</taxon>
    </lineage>
</organism>
<evidence type="ECO:0000259" key="2">
    <source>
        <dbReference type="Pfam" id="PF01051"/>
    </source>
</evidence>
<evidence type="ECO:0000313" key="4">
    <source>
        <dbReference type="EMBL" id="OZY57333.1"/>
    </source>
</evidence>
<dbReference type="Pfam" id="PF01051">
    <property type="entry name" value="Rep3_N"/>
    <property type="match status" value="1"/>
</dbReference>
<dbReference type="NCBIfam" id="NF038290">
    <property type="entry name" value="repM_Acin"/>
    <property type="match status" value="1"/>
</dbReference>
<evidence type="ECO:0000313" key="6">
    <source>
        <dbReference type="Proteomes" id="UP000216897"/>
    </source>
</evidence>
<sequence>MMAEKSEVVVKSNRLVEASYRLNLVEQQIILFAISRSRDEQLGLSPDKPVTIAASDFAQAFGTNETKVYGQLKEAMGDLFDRSVTIYDTDPDTGKDRTVTTRWISDKAYIDGTGRIQLTFAPRVIPYITRLESEFTSYRLEKISGMSSVHAVRLYELLVQYLTIGKRELALANLRESLGLTNEYKAIKDFKKRVLDTAVAQINEYSDIRVSYTQRKTGRTVTHLIFAIKPEPTSVPVKQKLGKLTDAEVAKRARPGESWEAAHARLNQITLALAE</sequence>
<evidence type="ECO:0000313" key="5">
    <source>
        <dbReference type="Proteomes" id="UP000215788"/>
    </source>
</evidence>
<feature type="domain" description="Initiator Rep protein WH1" evidence="2">
    <location>
        <begin position="9"/>
        <end position="158"/>
    </location>
</feature>
<comment type="caution">
    <text evidence="4">The sequence shown here is derived from an EMBL/GenBank/DDBJ whole genome shotgun (WGS) entry which is preliminary data.</text>
</comment>
<dbReference type="GO" id="GO:0003887">
    <property type="term" value="F:DNA-directed DNA polymerase activity"/>
    <property type="evidence" value="ECO:0007669"/>
    <property type="project" value="InterPro"/>
</dbReference>